<accession>A0A6C0HX25</accession>
<organism evidence="1">
    <name type="scientific">viral metagenome</name>
    <dbReference type="NCBI Taxonomy" id="1070528"/>
    <lineage>
        <taxon>unclassified sequences</taxon>
        <taxon>metagenomes</taxon>
        <taxon>organismal metagenomes</taxon>
    </lineage>
</organism>
<protein>
    <submittedName>
        <fullName evidence="1">Uncharacterized protein</fullName>
    </submittedName>
</protein>
<dbReference type="EMBL" id="MN740041">
    <property type="protein sequence ID" value="QHT85301.1"/>
    <property type="molecule type" value="Genomic_DNA"/>
</dbReference>
<sequence>MGWICTIPKGCNATRGKYRTPSLKKRYTRAKKRYTRCVKKHCHPKNMSTEEMVKDENIKCVFKKCRKEDRAFTHAAYF</sequence>
<name>A0A6C0HX25_9ZZZZ</name>
<proteinExistence type="predicted"/>
<dbReference type="AlphaFoldDB" id="A0A6C0HX25"/>
<evidence type="ECO:0000313" key="1">
    <source>
        <dbReference type="EMBL" id="QHT85301.1"/>
    </source>
</evidence>
<reference evidence="1" key="1">
    <citation type="journal article" date="2020" name="Nature">
        <title>Giant virus diversity and host interactions through global metagenomics.</title>
        <authorList>
            <person name="Schulz F."/>
            <person name="Roux S."/>
            <person name="Paez-Espino D."/>
            <person name="Jungbluth S."/>
            <person name="Walsh D.A."/>
            <person name="Denef V.J."/>
            <person name="McMahon K.D."/>
            <person name="Konstantinidis K.T."/>
            <person name="Eloe-Fadrosh E.A."/>
            <person name="Kyrpides N.C."/>
            <person name="Woyke T."/>
        </authorList>
    </citation>
    <scope>NUCLEOTIDE SEQUENCE</scope>
    <source>
        <strain evidence="1">GVMAG-M-3300023184-17</strain>
    </source>
</reference>